<feature type="transmembrane region" description="Helical" evidence="6">
    <location>
        <begin position="41"/>
        <end position="66"/>
    </location>
</feature>
<feature type="transmembrane region" description="Helical" evidence="6">
    <location>
        <begin position="72"/>
        <end position="92"/>
    </location>
</feature>
<evidence type="ECO:0000256" key="4">
    <source>
        <dbReference type="ARBA" id="ARBA00022989"/>
    </source>
</evidence>
<evidence type="ECO:0000256" key="6">
    <source>
        <dbReference type="SAM" id="Phobius"/>
    </source>
</evidence>
<dbReference type="AlphaFoldDB" id="A0A0G3EL55"/>
<comment type="subcellular location">
    <subcellularLocation>
        <location evidence="1">Cell membrane</location>
        <topology evidence="1">Multi-pass membrane protein</topology>
    </subcellularLocation>
</comment>
<dbReference type="Pfam" id="PF01810">
    <property type="entry name" value="LysE"/>
    <property type="match status" value="1"/>
</dbReference>
<evidence type="ECO:0000313" key="8">
    <source>
        <dbReference type="Proteomes" id="UP000036700"/>
    </source>
</evidence>
<reference evidence="8" key="1">
    <citation type="submission" date="2015-06" db="EMBL/GenBank/DDBJ databases">
        <authorList>
            <person name="Lim Y.L."/>
            <person name="Ee R."/>
            <person name="Yong D."/>
            <person name="How K.Y."/>
            <person name="Yin W.F."/>
            <person name="Chan K.G."/>
        </authorList>
    </citation>
    <scope>NUCLEOTIDE SEQUENCE [LARGE SCALE GENOMIC DNA]</scope>
    <source>
        <strain evidence="8">DSM 25325</strain>
    </source>
</reference>
<proteinExistence type="predicted"/>
<sequence length="213" mass="21544">MTRFNGIAGLLLTSLILIAIPGPSVLYILGQALARGRRAALLSALGNAAGIALVGCVVAVGLGALITTTPVVQAYVRLIGAVVLLAIGLQYLRAALRGGAATLARGGGTQHRSLLVGVMVGATNPKALVMFGTVVPSFLILPPGASPTVSLLLLSLVPIGVGLVVDASWALVGDAGRRFLADSARGIRLLQGFGGALMIVMAVMLGWLENIGH</sequence>
<keyword evidence="3 6" id="KW-0812">Transmembrane</keyword>
<feature type="transmembrane region" description="Helical" evidence="6">
    <location>
        <begin position="6"/>
        <end position="29"/>
    </location>
</feature>
<accession>A0A0G3EL55</accession>
<evidence type="ECO:0000256" key="2">
    <source>
        <dbReference type="ARBA" id="ARBA00022475"/>
    </source>
</evidence>
<evidence type="ECO:0000256" key="1">
    <source>
        <dbReference type="ARBA" id="ARBA00004651"/>
    </source>
</evidence>
<keyword evidence="5 6" id="KW-0472">Membrane</keyword>
<evidence type="ECO:0000256" key="5">
    <source>
        <dbReference type="ARBA" id="ARBA00023136"/>
    </source>
</evidence>
<dbReference type="STRING" id="445709.ABW99_05725"/>
<evidence type="ECO:0000256" key="3">
    <source>
        <dbReference type="ARBA" id="ARBA00022692"/>
    </source>
</evidence>
<dbReference type="OrthoDB" id="581870at2"/>
<gene>
    <name evidence="7" type="ORF">ABW99_05725</name>
</gene>
<dbReference type="RefSeq" id="WP_047213536.1">
    <property type="nucleotide sequence ID" value="NZ_CP011568.3"/>
</dbReference>
<dbReference type="PANTHER" id="PTHR30086:SF20">
    <property type="entry name" value="ARGININE EXPORTER PROTEIN ARGO-RELATED"/>
    <property type="match status" value="1"/>
</dbReference>
<dbReference type="EMBL" id="CP011568">
    <property type="protein sequence ID" value="AKJ67793.1"/>
    <property type="molecule type" value="Genomic_DNA"/>
</dbReference>
<dbReference type="Proteomes" id="UP000036700">
    <property type="component" value="Chromosome"/>
</dbReference>
<feature type="transmembrane region" description="Helical" evidence="6">
    <location>
        <begin position="187"/>
        <end position="208"/>
    </location>
</feature>
<feature type="transmembrane region" description="Helical" evidence="6">
    <location>
        <begin position="151"/>
        <end position="175"/>
    </location>
</feature>
<dbReference type="KEGG" id="ptx:ABW99_05725"/>
<dbReference type="PATRIC" id="fig|445709.3.peg.1232"/>
<keyword evidence="8" id="KW-1185">Reference proteome</keyword>
<evidence type="ECO:0008006" key="9">
    <source>
        <dbReference type="Google" id="ProtNLM"/>
    </source>
</evidence>
<protein>
    <recommendedName>
        <fullName evidence="9">Lysine transporter LysE</fullName>
    </recommendedName>
</protein>
<dbReference type="GO" id="GO:0015171">
    <property type="term" value="F:amino acid transmembrane transporter activity"/>
    <property type="evidence" value="ECO:0007669"/>
    <property type="project" value="TreeGrafter"/>
</dbReference>
<organism evidence="7 8">
    <name type="scientific">Pandoraea thiooxydans</name>
    <dbReference type="NCBI Taxonomy" id="445709"/>
    <lineage>
        <taxon>Bacteria</taxon>
        <taxon>Pseudomonadati</taxon>
        <taxon>Pseudomonadota</taxon>
        <taxon>Betaproteobacteria</taxon>
        <taxon>Burkholderiales</taxon>
        <taxon>Burkholderiaceae</taxon>
        <taxon>Pandoraea</taxon>
    </lineage>
</organism>
<keyword evidence="2" id="KW-1003">Cell membrane</keyword>
<dbReference type="PANTHER" id="PTHR30086">
    <property type="entry name" value="ARGININE EXPORTER PROTEIN ARGO"/>
    <property type="match status" value="1"/>
</dbReference>
<evidence type="ECO:0000313" key="7">
    <source>
        <dbReference type="EMBL" id="AKJ67793.1"/>
    </source>
</evidence>
<feature type="transmembrane region" description="Helical" evidence="6">
    <location>
        <begin position="113"/>
        <end position="139"/>
    </location>
</feature>
<dbReference type="InterPro" id="IPR001123">
    <property type="entry name" value="LeuE-type"/>
</dbReference>
<dbReference type="GO" id="GO:0005886">
    <property type="term" value="C:plasma membrane"/>
    <property type="evidence" value="ECO:0007669"/>
    <property type="project" value="UniProtKB-SubCell"/>
</dbReference>
<keyword evidence="4 6" id="KW-1133">Transmembrane helix</keyword>
<name>A0A0G3EL55_9BURK</name>